<dbReference type="Proteomes" id="UP000679220">
    <property type="component" value="Unassembled WGS sequence"/>
</dbReference>
<dbReference type="RefSeq" id="WP_212188342.1">
    <property type="nucleotide sequence ID" value="NZ_JAGTAR010000002.1"/>
</dbReference>
<evidence type="ECO:0000313" key="3">
    <source>
        <dbReference type="Proteomes" id="UP000679220"/>
    </source>
</evidence>
<reference evidence="2" key="1">
    <citation type="journal article" date="2018" name="Int. J. Syst. Evol. Microbiol.">
        <title>Carboxylicivirga sediminis sp. nov., isolated from coastal sediment.</title>
        <authorList>
            <person name="Wang F.Q."/>
            <person name="Ren L.H."/>
            <person name="Zou R.J."/>
            <person name="Sun Y.Z."/>
            <person name="Liu X.J."/>
            <person name="Jiang F."/>
            <person name="Liu L.J."/>
        </authorList>
    </citation>
    <scope>NUCLEOTIDE SEQUENCE</scope>
    <source>
        <strain evidence="2">JR1</strain>
    </source>
</reference>
<dbReference type="InterPro" id="IPR027417">
    <property type="entry name" value="P-loop_NTPase"/>
</dbReference>
<sequence length="600" mass="68040">MVTINNYAEKTANINFAKQPDYIQDAHKDFADYVEFYNDDDEIKGMLDEHLRLVNNIIKKEYSKPASDKKETKTGQKKTKSVKKPTENVKKVAQNANKSTNKAKKPVTKKATPAQKDEKCNKVEPVKTEHFTEDVRLLRRFAGCVGKERQRRTILTIYRDFERRITERKASRTSKHADLVAQCSRKLAKLLDAMTKQHLTHVTMEVDKQFQDKISLATKEVAIRTSVNLLKRFVGIEGEIKPEKSKVERIFKAFKTAYEQKKITENDFYQHELNVAYGAMRKFIEGKVNHITIEPTQLSGLDNSFGLGKTKATARKENKSNGSGKATRKKTKPQPKQLNGIEPEPTPAPAPQSEPVVVNRFQVDLTEHQEPTVFEPEEVNQDNAQDDRSLNGLFTPMADVGKDNHFEKINLPGDLGRFLGYVERYEYSIVLRGEKGAGKTRLTYQMMNTFAKAGFTVGSFTLEIGKDSNLVTDMRNEYLCPTIVDKVQIAESCPGGIDDVKAAAKVFDVVFIDSWGKIPNVDQDDFDRLRKEHPDTMFVVIFQSTTNGTVRGGSKAEYDGGMVIQVQKGGRAICEKNRYNGEDLTYLVFQRKLEEPEPTE</sequence>
<feature type="region of interest" description="Disordered" evidence="1">
    <location>
        <begin position="310"/>
        <end position="355"/>
    </location>
</feature>
<comment type="caution">
    <text evidence="2">The sequence shown here is derived from an EMBL/GenBank/DDBJ whole genome shotgun (WGS) entry which is preliminary data.</text>
</comment>
<accession>A0A941F1V9</accession>
<dbReference type="SUPFAM" id="SSF52540">
    <property type="entry name" value="P-loop containing nucleoside triphosphate hydrolases"/>
    <property type="match status" value="1"/>
</dbReference>
<feature type="region of interest" description="Disordered" evidence="1">
    <location>
        <begin position="65"/>
        <end position="121"/>
    </location>
</feature>
<evidence type="ECO:0000256" key="1">
    <source>
        <dbReference type="SAM" id="MobiDB-lite"/>
    </source>
</evidence>
<evidence type="ECO:0000313" key="2">
    <source>
        <dbReference type="EMBL" id="MBR8534439.1"/>
    </source>
</evidence>
<dbReference type="AlphaFoldDB" id="A0A941F1V9"/>
<name>A0A941F1V9_9BACT</name>
<gene>
    <name evidence="2" type="ORF">KDU71_02620</name>
</gene>
<proteinExistence type="predicted"/>
<organism evidence="2 3">
    <name type="scientific">Carboxylicivirga sediminis</name>
    <dbReference type="NCBI Taxonomy" id="2006564"/>
    <lineage>
        <taxon>Bacteria</taxon>
        <taxon>Pseudomonadati</taxon>
        <taxon>Bacteroidota</taxon>
        <taxon>Bacteroidia</taxon>
        <taxon>Marinilabiliales</taxon>
        <taxon>Marinilabiliaceae</taxon>
        <taxon>Carboxylicivirga</taxon>
    </lineage>
</organism>
<feature type="compositionally biased region" description="Basic and acidic residues" evidence="1">
    <location>
        <begin position="65"/>
        <end position="74"/>
    </location>
</feature>
<dbReference type="EMBL" id="JAGTAR010000002">
    <property type="protein sequence ID" value="MBR8534439.1"/>
    <property type="molecule type" value="Genomic_DNA"/>
</dbReference>
<reference evidence="2" key="2">
    <citation type="submission" date="2021-04" db="EMBL/GenBank/DDBJ databases">
        <authorList>
            <person name="Zhang T."/>
            <person name="Zhang Y."/>
            <person name="Lu D."/>
            <person name="Zuo D."/>
            <person name="Du Z."/>
        </authorList>
    </citation>
    <scope>NUCLEOTIDE SEQUENCE</scope>
    <source>
        <strain evidence="2">JR1</strain>
    </source>
</reference>
<keyword evidence="3" id="KW-1185">Reference proteome</keyword>
<protein>
    <submittedName>
        <fullName evidence="2">Uncharacterized protein</fullName>
    </submittedName>
</protein>